<evidence type="ECO:0000259" key="1">
    <source>
        <dbReference type="Pfam" id="PF09423"/>
    </source>
</evidence>
<name>A0ABX1EY13_9PROT</name>
<dbReference type="InterPro" id="IPR052900">
    <property type="entry name" value="Phospholipid_Metab_Enz"/>
</dbReference>
<comment type="caution">
    <text evidence="3">The sequence shown here is derived from an EMBL/GenBank/DDBJ whole genome shotgun (WGS) entry which is preliminary data.</text>
</comment>
<dbReference type="Gene3D" id="3.60.21.70">
    <property type="entry name" value="PhoD-like phosphatase"/>
    <property type="match status" value="1"/>
</dbReference>
<keyword evidence="4" id="KW-1185">Reference proteome</keyword>
<dbReference type="Pfam" id="PF16655">
    <property type="entry name" value="PhoD_N"/>
    <property type="match status" value="1"/>
</dbReference>
<evidence type="ECO:0000313" key="4">
    <source>
        <dbReference type="Proteomes" id="UP000765160"/>
    </source>
</evidence>
<dbReference type="InterPro" id="IPR018946">
    <property type="entry name" value="PhoD-like_MPP"/>
</dbReference>
<reference evidence="3 4" key="1">
    <citation type="submission" date="2020-03" db="EMBL/GenBank/DDBJ databases">
        <title>Roseomonas selenitidurans sp. nov. isolated from soil.</title>
        <authorList>
            <person name="Liu H."/>
        </authorList>
    </citation>
    <scope>NUCLEOTIDE SEQUENCE [LARGE SCALE GENOMIC DNA]</scope>
    <source>
        <strain evidence="3 4">JCM 15073</strain>
    </source>
</reference>
<accession>A0ABX1EY13</accession>
<dbReference type="EMBL" id="JAAVTX010000003">
    <property type="protein sequence ID" value="NKE44965.1"/>
    <property type="molecule type" value="Genomic_DNA"/>
</dbReference>
<proteinExistence type="predicted"/>
<dbReference type="InterPro" id="IPR029052">
    <property type="entry name" value="Metallo-depent_PP-like"/>
</dbReference>
<protein>
    <submittedName>
        <fullName evidence="3">Alkaline phosphatase</fullName>
    </submittedName>
</protein>
<dbReference type="InterPro" id="IPR038607">
    <property type="entry name" value="PhoD-like_sf"/>
</dbReference>
<gene>
    <name evidence="3" type="ORF">HB662_09255</name>
</gene>
<dbReference type="PANTHER" id="PTHR43606">
    <property type="entry name" value="PHOSPHATASE, PUTATIVE (AFU_ORTHOLOGUE AFUA_6G08710)-RELATED"/>
    <property type="match status" value="1"/>
</dbReference>
<feature type="domain" description="PhoD-like phosphatase metallophosphatase" evidence="1">
    <location>
        <begin position="161"/>
        <end position="489"/>
    </location>
</feature>
<evidence type="ECO:0000259" key="2">
    <source>
        <dbReference type="Pfam" id="PF16655"/>
    </source>
</evidence>
<dbReference type="Proteomes" id="UP000765160">
    <property type="component" value="Unassembled WGS sequence"/>
</dbReference>
<dbReference type="Pfam" id="PF09423">
    <property type="entry name" value="PhoD"/>
    <property type="match status" value="1"/>
</dbReference>
<dbReference type="InterPro" id="IPR006311">
    <property type="entry name" value="TAT_signal"/>
</dbReference>
<dbReference type="SUPFAM" id="SSF56300">
    <property type="entry name" value="Metallo-dependent phosphatases"/>
    <property type="match status" value="1"/>
</dbReference>
<dbReference type="Gene3D" id="2.60.40.380">
    <property type="entry name" value="Purple acid phosphatase-like, N-terminal"/>
    <property type="match status" value="1"/>
</dbReference>
<dbReference type="CDD" id="cd07389">
    <property type="entry name" value="MPP_PhoD"/>
    <property type="match status" value="1"/>
</dbReference>
<sequence length="525" mass="56543">MASVRRHLADLSRRGLLRGATGLAGLAALGPAFSTRAESRLPGGMTSEPFRLGVAAGDPQPDGFVIWTRLAPDPLAPDGGMPPAPVEVAWEVAEDPAFRSIAAAGQALARPEWAHSLHVEVTGLRPQRPYFYRFRLHGEASPTGHARTAPLPTADADFRMVTAGCQHYEHGFFTAWRHIAQEEVDLVFHYGDFIYEYAGRPIGAVSSGRSTVRSHAGGETFGLADYRTRYAQYRLDPDLAAASAAHAFAVTFDDHEVANNWTGDVGGRGETGPDFDLRKAAAFQAWYEHMPVRRSALPQGPRITAHRRLHFGRNLALHLLDTRGARDDQPCGDGTKPPCAEVARAEAQMLGAAQEAWLLDGAAARPATWQVLAQQVPMFARTFPNGAIGMDKWDGYPAARTRLLHGLHQRGATNLVVLSGDVHSAYAATVAAEPEGPALACEFTATSISSEGDGSEQRRGSAALLAANPHIAFHNNRRGYTLQHFTGRHCFATFRALPFVSSPGAPVEDRARFVVAAGDVALHPA</sequence>
<feature type="domain" description="Phospholipase D N-terminal" evidence="2">
    <location>
        <begin position="52"/>
        <end position="148"/>
    </location>
</feature>
<dbReference type="PANTHER" id="PTHR43606:SF2">
    <property type="entry name" value="ALKALINE PHOSPHATASE FAMILY PROTEIN (AFU_ORTHOLOGUE AFUA_5G03860)"/>
    <property type="match status" value="1"/>
</dbReference>
<dbReference type="InterPro" id="IPR032093">
    <property type="entry name" value="PhoD_N"/>
</dbReference>
<organism evidence="3 4">
    <name type="scientific">Falsiroseomonas frigidaquae</name>
    <dbReference type="NCBI Taxonomy" id="487318"/>
    <lineage>
        <taxon>Bacteria</taxon>
        <taxon>Pseudomonadati</taxon>
        <taxon>Pseudomonadota</taxon>
        <taxon>Alphaproteobacteria</taxon>
        <taxon>Acetobacterales</taxon>
        <taxon>Roseomonadaceae</taxon>
        <taxon>Falsiroseomonas</taxon>
    </lineage>
</organism>
<dbReference type="PROSITE" id="PS51318">
    <property type="entry name" value="TAT"/>
    <property type="match status" value="1"/>
</dbReference>
<evidence type="ECO:0000313" key="3">
    <source>
        <dbReference type="EMBL" id="NKE44965.1"/>
    </source>
</evidence>